<evidence type="ECO:0000313" key="2">
    <source>
        <dbReference type="EMBL" id="AOM81533.1"/>
    </source>
</evidence>
<dbReference type="GO" id="GO:0006508">
    <property type="term" value="P:proteolysis"/>
    <property type="evidence" value="ECO:0007669"/>
    <property type="project" value="InterPro"/>
</dbReference>
<dbReference type="Proteomes" id="UP000094463">
    <property type="component" value="Chromosome"/>
</dbReference>
<sequence length="259" mass="29343">MVEQHQWITGRDGLKIAAVIHFPEEYETNKQKTIIYGHGFTGNKTGDNRMGVKLARFLSREGYVVIRFDYIGSGESEGDFEDKTTVSGWLYDFKTVMEFTKNKLSIDNKNICFIGHSLSGAIVTQIAASSEQVGAVCVLAPVHDLVNNIKVGVIGEGLWENALQGERIHDFFNKKYAVDSRFVKEMYQYDMDESIKSVSVPFFIVHGEKDEVIPFTESQKFHQKLTGNVKHIEIMKGEGHLFSDSLFPLVSTWLQDSFK</sequence>
<feature type="domain" description="Peptidase S9 prolyl oligopeptidase catalytic" evidence="1">
    <location>
        <begin position="56"/>
        <end position="243"/>
    </location>
</feature>
<dbReference type="AlphaFoldDB" id="A0A1D7QRA3"/>
<dbReference type="Pfam" id="PF00326">
    <property type="entry name" value="Peptidase_S9"/>
    <property type="match status" value="1"/>
</dbReference>
<dbReference type="PANTHER" id="PTHR12277">
    <property type="entry name" value="ALPHA/BETA HYDROLASE DOMAIN-CONTAINING PROTEIN"/>
    <property type="match status" value="1"/>
</dbReference>
<dbReference type="PANTHER" id="PTHR12277:SF81">
    <property type="entry name" value="PROTEIN ABHD13"/>
    <property type="match status" value="1"/>
</dbReference>
<proteinExistence type="predicted"/>
<gene>
    <name evidence="2" type="ORF">BBEV_0138</name>
</gene>
<dbReference type="SUPFAM" id="SSF53474">
    <property type="entry name" value="alpha/beta-Hydrolases"/>
    <property type="match status" value="1"/>
</dbReference>
<keyword evidence="2" id="KW-0378">Hydrolase</keyword>
<keyword evidence="3" id="KW-1185">Reference proteome</keyword>
<dbReference type="GO" id="GO:0008236">
    <property type="term" value="F:serine-type peptidase activity"/>
    <property type="evidence" value="ECO:0007669"/>
    <property type="project" value="InterPro"/>
</dbReference>
<dbReference type="Gene3D" id="3.40.50.1820">
    <property type="entry name" value="alpha/beta hydrolase"/>
    <property type="match status" value="1"/>
</dbReference>
<dbReference type="KEGG" id="bbev:BBEV_0138"/>
<accession>A0A1D7QRA3</accession>
<organism evidence="2 3">
    <name type="scientific">Salisediminibacterium beveridgei</name>
    <dbReference type="NCBI Taxonomy" id="632773"/>
    <lineage>
        <taxon>Bacteria</taxon>
        <taxon>Bacillati</taxon>
        <taxon>Bacillota</taxon>
        <taxon>Bacilli</taxon>
        <taxon>Bacillales</taxon>
        <taxon>Bacillaceae</taxon>
        <taxon>Salisediminibacterium</taxon>
    </lineage>
</organism>
<protein>
    <submittedName>
        <fullName evidence="2">Alpha/beta superfamily hydrolase</fullName>
    </submittedName>
</protein>
<evidence type="ECO:0000259" key="1">
    <source>
        <dbReference type="Pfam" id="PF00326"/>
    </source>
</evidence>
<dbReference type="InterPro" id="IPR029058">
    <property type="entry name" value="AB_hydrolase_fold"/>
</dbReference>
<evidence type="ECO:0000313" key="3">
    <source>
        <dbReference type="Proteomes" id="UP000094463"/>
    </source>
</evidence>
<dbReference type="STRING" id="632773.BBEV_0138"/>
<dbReference type="InterPro" id="IPR001375">
    <property type="entry name" value="Peptidase_S9_cat"/>
</dbReference>
<dbReference type="EMBL" id="CP012502">
    <property type="protein sequence ID" value="AOM81533.1"/>
    <property type="molecule type" value="Genomic_DNA"/>
</dbReference>
<dbReference type="OrthoDB" id="9780269at2"/>
<name>A0A1D7QRA3_9BACI</name>
<reference evidence="2 3" key="1">
    <citation type="submission" date="2015-08" db="EMBL/GenBank/DDBJ databases">
        <title>The complete genome sequence of Bacillus beveridgei MLTeJB.</title>
        <authorList>
            <person name="Hanson T.E."/>
            <person name="Mesa C."/>
            <person name="Basesman S.M."/>
            <person name="Oremland R.S."/>
        </authorList>
    </citation>
    <scope>NUCLEOTIDE SEQUENCE [LARGE SCALE GENOMIC DNA]</scope>
    <source>
        <strain evidence="2 3">MLTeJB</strain>
    </source>
</reference>